<organism evidence="2 3">
    <name type="scientific">Oryzias latipes</name>
    <name type="common">Japanese rice fish</name>
    <name type="synonym">Japanese killifish</name>
    <dbReference type="NCBI Taxonomy" id="8090"/>
    <lineage>
        <taxon>Eukaryota</taxon>
        <taxon>Metazoa</taxon>
        <taxon>Chordata</taxon>
        <taxon>Craniata</taxon>
        <taxon>Vertebrata</taxon>
        <taxon>Euteleostomi</taxon>
        <taxon>Actinopterygii</taxon>
        <taxon>Neopterygii</taxon>
        <taxon>Teleostei</taxon>
        <taxon>Neoteleostei</taxon>
        <taxon>Acanthomorphata</taxon>
        <taxon>Ovalentaria</taxon>
        <taxon>Atherinomorphae</taxon>
        <taxon>Beloniformes</taxon>
        <taxon>Adrianichthyidae</taxon>
        <taxon>Oryziinae</taxon>
        <taxon>Oryzias</taxon>
    </lineage>
</organism>
<dbReference type="Gene3D" id="3.40.30.10">
    <property type="entry name" value="Glutaredoxin"/>
    <property type="match status" value="1"/>
</dbReference>
<protein>
    <recommendedName>
        <fullName evidence="1">Thioredoxin domain-containing protein</fullName>
    </recommendedName>
</protein>
<evidence type="ECO:0000313" key="2">
    <source>
        <dbReference type="Ensembl" id="ENSORLP00020013339.1"/>
    </source>
</evidence>
<dbReference type="Proteomes" id="UP000265180">
    <property type="component" value="Chromosome 22"/>
</dbReference>
<dbReference type="AlphaFoldDB" id="A0A3P9KXZ5"/>
<reference evidence="2" key="4">
    <citation type="submission" date="2025-09" db="UniProtKB">
        <authorList>
            <consortium name="Ensembl"/>
        </authorList>
    </citation>
    <scope>IDENTIFICATION</scope>
    <source>
        <strain evidence="2">HNI</strain>
    </source>
</reference>
<reference key="1">
    <citation type="journal article" date="2007" name="Nature">
        <title>The medaka draft genome and insights into vertebrate genome evolution.</title>
        <authorList>
            <person name="Kasahara M."/>
            <person name="Naruse K."/>
            <person name="Sasaki S."/>
            <person name="Nakatani Y."/>
            <person name="Qu W."/>
            <person name="Ahsan B."/>
            <person name="Yamada T."/>
            <person name="Nagayasu Y."/>
            <person name="Doi K."/>
            <person name="Kasai Y."/>
            <person name="Jindo T."/>
            <person name="Kobayashi D."/>
            <person name="Shimada A."/>
            <person name="Toyoda A."/>
            <person name="Kuroki Y."/>
            <person name="Fujiyama A."/>
            <person name="Sasaki T."/>
            <person name="Shimizu A."/>
            <person name="Asakawa S."/>
            <person name="Shimizu N."/>
            <person name="Hashimoto S."/>
            <person name="Yang J."/>
            <person name="Lee Y."/>
            <person name="Matsushima K."/>
            <person name="Sugano S."/>
            <person name="Sakaizumi M."/>
            <person name="Narita T."/>
            <person name="Ohishi K."/>
            <person name="Haga S."/>
            <person name="Ohta F."/>
            <person name="Nomoto H."/>
            <person name="Nogata K."/>
            <person name="Morishita T."/>
            <person name="Endo T."/>
            <person name="Shin-I T."/>
            <person name="Takeda H."/>
            <person name="Morishita S."/>
            <person name="Kohara Y."/>
        </authorList>
    </citation>
    <scope>NUCLEOTIDE SEQUENCE [LARGE SCALE GENOMIC DNA]</scope>
    <source>
        <strain>Hd-rR</strain>
    </source>
</reference>
<reference evidence="2 3" key="2">
    <citation type="submission" date="2017-04" db="EMBL/GenBank/DDBJ databases">
        <title>CpG methylation of centromeres and impact of large insertions on vertebrate speciation.</title>
        <authorList>
            <person name="Ichikawa K."/>
            <person name="Yoshimura J."/>
            <person name="Morishita S."/>
        </authorList>
    </citation>
    <scope>NUCLEOTIDE SEQUENCE</scope>
    <source>
        <strain evidence="2 3">HNI</strain>
    </source>
</reference>
<dbReference type="Ensembl" id="ENSORLT00020020775.1">
    <property type="protein sequence ID" value="ENSORLP00020013339.1"/>
    <property type="gene ID" value="ENSORLG00020014302.1"/>
</dbReference>
<dbReference type="InterPro" id="IPR010357">
    <property type="entry name" value="TXNDC17_dom"/>
</dbReference>
<accession>A0A3P9KXZ5</accession>
<sequence>KNRTKSKFFLHEIDCGSEMCCTVCVWCPDCVTAEPIVRGQMSHFPEGSVFSIYLILQKNLQWYSLLLVKTRL</sequence>
<dbReference type="Pfam" id="PF06110">
    <property type="entry name" value="TXD17-like_Trx"/>
    <property type="match status" value="1"/>
</dbReference>
<evidence type="ECO:0000313" key="3">
    <source>
        <dbReference type="Proteomes" id="UP000265180"/>
    </source>
</evidence>
<feature type="domain" description="Thioredoxin" evidence="1">
    <location>
        <begin position="25"/>
        <end position="50"/>
    </location>
</feature>
<evidence type="ECO:0000259" key="1">
    <source>
        <dbReference type="Pfam" id="PF06110"/>
    </source>
</evidence>
<reference evidence="2" key="3">
    <citation type="submission" date="2025-08" db="UniProtKB">
        <authorList>
            <consortium name="Ensembl"/>
        </authorList>
    </citation>
    <scope>IDENTIFICATION</scope>
    <source>
        <strain evidence="2">HNI</strain>
    </source>
</reference>
<name>A0A3P9KXZ5_ORYLA</name>
<proteinExistence type="predicted"/>